<feature type="compositionally biased region" description="Low complexity" evidence="1">
    <location>
        <begin position="94"/>
        <end position="118"/>
    </location>
</feature>
<evidence type="ECO:0008006" key="4">
    <source>
        <dbReference type="Google" id="ProtNLM"/>
    </source>
</evidence>
<gene>
    <name evidence="2" type="ORF">ACFSYJ_16800</name>
</gene>
<accession>A0ABW5GH72</accession>
<dbReference type="EMBL" id="JBHUKU010000008">
    <property type="protein sequence ID" value="MFD2460272.1"/>
    <property type="molecule type" value="Genomic_DNA"/>
</dbReference>
<dbReference type="RefSeq" id="WP_345398080.1">
    <property type="nucleotide sequence ID" value="NZ_BAABHG010000009.1"/>
</dbReference>
<evidence type="ECO:0000256" key="1">
    <source>
        <dbReference type="SAM" id="MobiDB-lite"/>
    </source>
</evidence>
<feature type="region of interest" description="Disordered" evidence="1">
    <location>
        <begin position="93"/>
        <end position="118"/>
    </location>
</feature>
<name>A0ABW5GH72_9PSEU</name>
<comment type="caution">
    <text evidence="2">The sequence shown here is derived from an EMBL/GenBank/DDBJ whole genome shotgun (WGS) entry which is preliminary data.</text>
</comment>
<keyword evidence="3" id="KW-1185">Reference proteome</keyword>
<dbReference type="Proteomes" id="UP001597419">
    <property type="component" value="Unassembled WGS sequence"/>
</dbReference>
<proteinExistence type="predicted"/>
<sequence length="118" mass="12831">MSDNATKVDLTNVDDVEEMVREIARMICAEQPDMPEPESLRDLDSFSVVQVLLEVENTTDRKLLEKFEDFTEGEEFRDLAAYIVKVVAEEDAAPAEAPAATAAPAAGETPAAEADTKA</sequence>
<dbReference type="Gene3D" id="1.10.1200.10">
    <property type="entry name" value="ACP-like"/>
    <property type="match status" value="1"/>
</dbReference>
<dbReference type="SUPFAM" id="SSF47336">
    <property type="entry name" value="ACP-like"/>
    <property type="match status" value="1"/>
</dbReference>
<evidence type="ECO:0000313" key="3">
    <source>
        <dbReference type="Proteomes" id="UP001597419"/>
    </source>
</evidence>
<organism evidence="2 3">
    <name type="scientific">Amycolatopsis samaneae</name>
    <dbReference type="NCBI Taxonomy" id="664691"/>
    <lineage>
        <taxon>Bacteria</taxon>
        <taxon>Bacillati</taxon>
        <taxon>Actinomycetota</taxon>
        <taxon>Actinomycetes</taxon>
        <taxon>Pseudonocardiales</taxon>
        <taxon>Pseudonocardiaceae</taxon>
        <taxon>Amycolatopsis</taxon>
    </lineage>
</organism>
<dbReference type="InterPro" id="IPR036736">
    <property type="entry name" value="ACP-like_sf"/>
</dbReference>
<evidence type="ECO:0000313" key="2">
    <source>
        <dbReference type="EMBL" id="MFD2460272.1"/>
    </source>
</evidence>
<protein>
    <recommendedName>
        <fullName evidence="4">Carrier domain-containing protein</fullName>
    </recommendedName>
</protein>
<reference evidence="3" key="1">
    <citation type="journal article" date="2019" name="Int. J. Syst. Evol. Microbiol.">
        <title>The Global Catalogue of Microorganisms (GCM) 10K type strain sequencing project: providing services to taxonomists for standard genome sequencing and annotation.</title>
        <authorList>
            <consortium name="The Broad Institute Genomics Platform"/>
            <consortium name="The Broad Institute Genome Sequencing Center for Infectious Disease"/>
            <person name="Wu L."/>
            <person name="Ma J."/>
        </authorList>
    </citation>
    <scope>NUCLEOTIDE SEQUENCE [LARGE SCALE GENOMIC DNA]</scope>
    <source>
        <strain evidence="3">CGMCC 4.7643</strain>
    </source>
</reference>